<dbReference type="GO" id="GO:0016020">
    <property type="term" value="C:membrane"/>
    <property type="evidence" value="ECO:0007669"/>
    <property type="project" value="TreeGrafter"/>
</dbReference>
<keyword evidence="1" id="KW-0472">Membrane</keyword>
<evidence type="ECO:0000313" key="3">
    <source>
        <dbReference type="EMBL" id="SCL59307.1"/>
    </source>
</evidence>
<organism evidence="3 4">
    <name type="scientific">Micromonospora eburnea</name>
    <dbReference type="NCBI Taxonomy" id="227316"/>
    <lineage>
        <taxon>Bacteria</taxon>
        <taxon>Bacillati</taxon>
        <taxon>Actinomycetota</taxon>
        <taxon>Actinomycetes</taxon>
        <taxon>Micromonosporales</taxon>
        <taxon>Micromonosporaceae</taxon>
        <taxon>Micromonospora</taxon>
    </lineage>
</organism>
<dbReference type="OrthoDB" id="9796461at2"/>
<name>A0A1C6UZC5_9ACTN</name>
<keyword evidence="3" id="KW-0808">Transferase</keyword>
<feature type="transmembrane region" description="Helical" evidence="1">
    <location>
        <begin position="258"/>
        <end position="281"/>
    </location>
</feature>
<dbReference type="EMBL" id="FMHY01000002">
    <property type="protein sequence ID" value="SCL59307.1"/>
    <property type="molecule type" value="Genomic_DNA"/>
</dbReference>
<dbReference type="GO" id="GO:0016787">
    <property type="term" value="F:hydrolase activity"/>
    <property type="evidence" value="ECO:0007669"/>
    <property type="project" value="UniProtKB-KW"/>
</dbReference>
<feature type="transmembrane region" description="Helical" evidence="1">
    <location>
        <begin position="137"/>
        <end position="156"/>
    </location>
</feature>
<keyword evidence="1" id="KW-0812">Transmembrane</keyword>
<evidence type="ECO:0000313" key="4">
    <source>
        <dbReference type="Proteomes" id="UP000199696"/>
    </source>
</evidence>
<keyword evidence="1" id="KW-1133">Transmembrane helix</keyword>
<keyword evidence="4" id="KW-1185">Reference proteome</keyword>
<proteinExistence type="predicted"/>
<dbReference type="STRING" id="227316.GA0070604_4026"/>
<accession>A0A1C6UZC5</accession>
<gene>
    <name evidence="3" type="ORF">GA0070604_4026</name>
</gene>
<feature type="transmembrane region" description="Helical" evidence="1">
    <location>
        <begin position="168"/>
        <end position="189"/>
    </location>
</feature>
<dbReference type="PANTHER" id="PTHR23028:SF53">
    <property type="entry name" value="ACYL_TRANSF_3 DOMAIN-CONTAINING PROTEIN"/>
    <property type="match status" value="1"/>
</dbReference>
<dbReference type="GO" id="GO:0000271">
    <property type="term" value="P:polysaccharide biosynthetic process"/>
    <property type="evidence" value="ECO:0007669"/>
    <property type="project" value="TreeGrafter"/>
</dbReference>
<sequence>MTLPVRLPERLPSLTGLRFFGAIAVILFHALCLPPITVFQDEKVNGILAFLVSKIGFVSVTFFFILSGFVLTWSARDDDTPRKFWRRRFFRIFPNHAVMWAACLLLLGGAPVWVALLNLLLVQSWVPNLRVASSVNIVTWSLSCELFFYAIFPFLLRPIKRIARARLWFWTLGALVAVLVVPFLAVVLMPGEPKIPVINVSTYQYWFSYNFPIARLGEFLLGMLLARVVREGLWIRLPLWGALTILGVSYFGMLAVPLPYGVVAAEVIPCALLVAAAAMAEAQGTNRFFGSRLSLWLGNISYALFMSHAIVLYWGRPFFLGDQKFSTPVALGLVALAVALSILLAWVLYVTVERPIVRRWSTSTAVRPQPAPVVTSSAT</sequence>
<dbReference type="InterPro" id="IPR050879">
    <property type="entry name" value="Acyltransferase_3"/>
</dbReference>
<evidence type="ECO:0000259" key="2">
    <source>
        <dbReference type="Pfam" id="PF01757"/>
    </source>
</evidence>
<feature type="transmembrane region" description="Helical" evidence="1">
    <location>
        <begin position="97"/>
        <end position="117"/>
    </location>
</feature>
<feature type="transmembrane region" description="Helical" evidence="1">
    <location>
        <begin position="233"/>
        <end position="252"/>
    </location>
</feature>
<dbReference type="AlphaFoldDB" id="A0A1C6UZC5"/>
<feature type="transmembrane region" description="Helical" evidence="1">
    <location>
        <begin position="329"/>
        <end position="352"/>
    </location>
</feature>
<evidence type="ECO:0000256" key="1">
    <source>
        <dbReference type="SAM" id="Phobius"/>
    </source>
</evidence>
<feature type="transmembrane region" description="Helical" evidence="1">
    <location>
        <begin position="16"/>
        <end position="36"/>
    </location>
</feature>
<feature type="transmembrane region" description="Helical" evidence="1">
    <location>
        <begin position="293"/>
        <end position="314"/>
    </location>
</feature>
<dbReference type="Proteomes" id="UP000199696">
    <property type="component" value="Unassembled WGS sequence"/>
</dbReference>
<dbReference type="PANTHER" id="PTHR23028">
    <property type="entry name" value="ACETYLTRANSFERASE"/>
    <property type="match status" value="1"/>
</dbReference>
<dbReference type="GO" id="GO:0016747">
    <property type="term" value="F:acyltransferase activity, transferring groups other than amino-acyl groups"/>
    <property type="evidence" value="ECO:0007669"/>
    <property type="project" value="InterPro"/>
</dbReference>
<feature type="transmembrane region" description="Helical" evidence="1">
    <location>
        <begin position="48"/>
        <end position="76"/>
    </location>
</feature>
<feature type="transmembrane region" description="Helical" evidence="1">
    <location>
        <begin position="209"/>
        <end position="226"/>
    </location>
</feature>
<keyword evidence="3" id="KW-0378">Hydrolase</keyword>
<dbReference type="InterPro" id="IPR002656">
    <property type="entry name" value="Acyl_transf_3_dom"/>
</dbReference>
<feature type="domain" description="Acyltransferase 3" evidence="2">
    <location>
        <begin position="13"/>
        <end position="346"/>
    </location>
</feature>
<keyword evidence="3" id="KW-0012">Acyltransferase</keyword>
<dbReference type="RefSeq" id="WP_091120534.1">
    <property type="nucleotide sequence ID" value="NZ_FMHY01000002.1"/>
</dbReference>
<dbReference type="Pfam" id="PF01757">
    <property type="entry name" value="Acyl_transf_3"/>
    <property type="match status" value="1"/>
</dbReference>
<reference evidence="4" key="1">
    <citation type="submission" date="2016-06" db="EMBL/GenBank/DDBJ databases">
        <authorList>
            <person name="Varghese N."/>
            <person name="Submissions Spin"/>
        </authorList>
    </citation>
    <scope>NUCLEOTIDE SEQUENCE [LARGE SCALE GENOMIC DNA]</scope>
    <source>
        <strain evidence="4">DSM 44814</strain>
    </source>
</reference>
<protein>
    <submittedName>
        <fullName evidence="3">Peptidoglycan/LPS O-acetylase OafA/YrhL, contains acyltransferase and SGNH-hydrolase domains</fullName>
    </submittedName>
</protein>